<evidence type="ECO:0000313" key="3">
    <source>
        <dbReference type="Proteomes" id="UP001295444"/>
    </source>
</evidence>
<evidence type="ECO:0000313" key="2">
    <source>
        <dbReference type="EMBL" id="CAH2300695.1"/>
    </source>
</evidence>
<proteinExistence type="predicted"/>
<feature type="region of interest" description="Disordered" evidence="1">
    <location>
        <begin position="1"/>
        <end position="49"/>
    </location>
</feature>
<feature type="compositionally biased region" description="Basic and acidic residues" evidence="1">
    <location>
        <begin position="9"/>
        <end position="27"/>
    </location>
</feature>
<dbReference type="AlphaFoldDB" id="A0AAD1SFU8"/>
<keyword evidence="3" id="KW-1185">Reference proteome</keyword>
<feature type="compositionally biased region" description="Polar residues" evidence="1">
    <location>
        <begin position="39"/>
        <end position="49"/>
    </location>
</feature>
<protein>
    <submittedName>
        <fullName evidence="2">Uncharacterized protein</fullName>
    </submittedName>
</protein>
<reference evidence="2" key="1">
    <citation type="submission" date="2022-03" db="EMBL/GenBank/DDBJ databases">
        <authorList>
            <person name="Alioto T."/>
            <person name="Alioto T."/>
            <person name="Gomez Garrido J."/>
        </authorList>
    </citation>
    <scope>NUCLEOTIDE SEQUENCE</scope>
</reference>
<accession>A0AAD1SFU8</accession>
<organism evidence="2 3">
    <name type="scientific">Pelobates cultripes</name>
    <name type="common">Western spadefoot toad</name>
    <dbReference type="NCBI Taxonomy" id="61616"/>
    <lineage>
        <taxon>Eukaryota</taxon>
        <taxon>Metazoa</taxon>
        <taxon>Chordata</taxon>
        <taxon>Craniata</taxon>
        <taxon>Vertebrata</taxon>
        <taxon>Euteleostomi</taxon>
        <taxon>Amphibia</taxon>
        <taxon>Batrachia</taxon>
        <taxon>Anura</taxon>
        <taxon>Pelobatoidea</taxon>
        <taxon>Pelobatidae</taxon>
        <taxon>Pelobates</taxon>
    </lineage>
</organism>
<gene>
    <name evidence="2" type="ORF">PECUL_23A044386</name>
</gene>
<name>A0AAD1SFU8_PELCU</name>
<evidence type="ECO:0000256" key="1">
    <source>
        <dbReference type="SAM" id="MobiDB-lite"/>
    </source>
</evidence>
<sequence length="49" mass="5527">MRSNIGGIRKPEIRHEQEAGNDDEIRNPEPGTRNPEEVNLQQMSGILSL</sequence>
<dbReference type="EMBL" id="OW240917">
    <property type="protein sequence ID" value="CAH2300695.1"/>
    <property type="molecule type" value="Genomic_DNA"/>
</dbReference>
<dbReference type="Proteomes" id="UP001295444">
    <property type="component" value="Chromosome 06"/>
</dbReference>